<proteinExistence type="predicted"/>
<dbReference type="GO" id="GO:0030612">
    <property type="term" value="F:arsenate reductase (thioredoxin) activity"/>
    <property type="evidence" value="ECO:0007669"/>
    <property type="project" value="UniProtKB-EC"/>
</dbReference>
<dbReference type="InterPro" id="IPR036196">
    <property type="entry name" value="Ptyr_pPase_sf"/>
</dbReference>
<dbReference type="PANTHER" id="PTHR43428">
    <property type="entry name" value="ARSENATE REDUCTASE"/>
    <property type="match status" value="1"/>
</dbReference>
<dbReference type="EMBL" id="UOGF01000047">
    <property type="protein sequence ID" value="VAX29061.1"/>
    <property type="molecule type" value="Genomic_DNA"/>
</dbReference>
<feature type="domain" description="Phosphotyrosine protein phosphatase I" evidence="2">
    <location>
        <begin position="8"/>
        <end position="133"/>
    </location>
</feature>
<evidence type="ECO:0000256" key="1">
    <source>
        <dbReference type="ARBA" id="ARBA00022849"/>
    </source>
</evidence>
<evidence type="ECO:0000313" key="3">
    <source>
        <dbReference type="EMBL" id="VAX29061.1"/>
    </source>
</evidence>
<organism evidence="3">
    <name type="scientific">hydrothermal vent metagenome</name>
    <dbReference type="NCBI Taxonomy" id="652676"/>
    <lineage>
        <taxon>unclassified sequences</taxon>
        <taxon>metagenomes</taxon>
        <taxon>ecological metagenomes</taxon>
    </lineage>
</organism>
<dbReference type="Gene3D" id="3.40.50.2300">
    <property type="match status" value="1"/>
</dbReference>
<reference evidence="3" key="1">
    <citation type="submission" date="2018-06" db="EMBL/GenBank/DDBJ databases">
        <authorList>
            <person name="Zhirakovskaya E."/>
        </authorList>
    </citation>
    <scope>NUCLEOTIDE SEQUENCE</scope>
</reference>
<dbReference type="GO" id="GO:0046685">
    <property type="term" value="P:response to arsenic-containing substance"/>
    <property type="evidence" value="ECO:0007669"/>
    <property type="project" value="UniProtKB-KW"/>
</dbReference>
<protein>
    <submittedName>
        <fullName evidence="3">Arsenate reductase thioredoxin-coupled, LMWP family</fullName>
        <ecNumber evidence="3">1.20.4.4</ecNumber>
    </submittedName>
</protein>
<dbReference type="InterPro" id="IPR023485">
    <property type="entry name" value="Ptyr_pPase"/>
</dbReference>
<dbReference type="SUPFAM" id="SSF52788">
    <property type="entry name" value="Phosphotyrosine protein phosphatases I"/>
    <property type="match status" value="1"/>
</dbReference>
<evidence type="ECO:0000259" key="2">
    <source>
        <dbReference type="SMART" id="SM00226"/>
    </source>
</evidence>
<sequence>MNQNKKQQTIVFVCTENACRSQMAEAFAKILKNSGIEVYSAGSKPTGKINQQTILSMKALNYDMGKHSSSGMDALPEITFDWLVTMGCGEQCPSIQAKYRVVWNIPDPKNMDPADFDWVRDLIQENVTHLIKAIQNNSTDT</sequence>
<dbReference type="Pfam" id="PF01451">
    <property type="entry name" value="LMWPc"/>
    <property type="match status" value="1"/>
</dbReference>
<keyword evidence="1" id="KW-0059">Arsenical resistance</keyword>
<name>A0A3B1CRE0_9ZZZZ</name>
<keyword evidence="3" id="KW-0560">Oxidoreductase</keyword>
<dbReference type="EC" id="1.20.4.4" evidence="3"/>
<dbReference type="AlphaFoldDB" id="A0A3B1CRE0"/>
<gene>
    <name evidence="3" type="ORF">MNBD_NITROSPIRAE01-213</name>
</gene>
<dbReference type="PANTHER" id="PTHR43428:SF1">
    <property type="entry name" value="ARSENATE REDUCTASE"/>
    <property type="match status" value="1"/>
</dbReference>
<dbReference type="SMART" id="SM00226">
    <property type="entry name" value="LMWPc"/>
    <property type="match status" value="1"/>
</dbReference>
<accession>A0A3B1CRE0</accession>